<name>A0AAN2BKX6_9GAMM</name>
<protein>
    <submittedName>
        <fullName evidence="1">Uncharacterized protein</fullName>
    </submittedName>
</protein>
<proteinExistence type="predicted"/>
<dbReference type="Proteomes" id="UP001320119">
    <property type="component" value="Chromosome"/>
</dbReference>
<dbReference type="EMBL" id="AP023086">
    <property type="protein sequence ID" value="BCD98476.1"/>
    <property type="molecule type" value="Genomic_DNA"/>
</dbReference>
<keyword evidence="2" id="KW-1185">Reference proteome</keyword>
<dbReference type="KEGG" id="marq:MARGE09_P2677"/>
<evidence type="ECO:0000313" key="1">
    <source>
        <dbReference type="EMBL" id="BCD98476.1"/>
    </source>
</evidence>
<sequence length="257" mass="28695">MWQWLSRAAVSDETADWLAECFSWAMQNFDVKRFRESTPLVLPTNDFFPKKVESIDGMAQYVFGQVVGYGGLQGWPWRLVPPSQFVAMQPPLLGLNPAVRGDDDVQTLVPASGPLELLMTYTPDQVAKPQDLVATMGHGVAQHMLWQSQLTPPGGQEYFLQAAEVLAVFMGFGVMVANSAYSFRGSCAKCYNPRANRLASLSESECVYALALFCYLQNIDRRFVAKHVKKYLKPALKSAYRQIERHPGTQHLQALAA</sequence>
<dbReference type="RefSeq" id="WP_236982840.1">
    <property type="nucleotide sequence ID" value="NZ_AP023086.1"/>
</dbReference>
<reference evidence="1 2" key="1">
    <citation type="journal article" date="2022" name="IScience">
        <title>An ultrasensitive nanofiber-based assay for enzymatic hydrolysis and deep-sea microbial degradation of cellulose.</title>
        <authorList>
            <person name="Tsudome M."/>
            <person name="Tachioka M."/>
            <person name="Miyazaki M."/>
            <person name="Uchimura K."/>
            <person name="Tsuda M."/>
            <person name="Takaki Y."/>
            <person name="Deguchi S."/>
        </authorList>
    </citation>
    <scope>NUCLEOTIDE SEQUENCE [LARGE SCALE GENOMIC DNA]</scope>
    <source>
        <strain evidence="1 2">GE09</strain>
    </source>
</reference>
<evidence type="ECO:0000313" key="2">
    <source>
        <dbReference type="Proteomes" id="UP001320119"/>
    </source>
</evidence>
<accession>A0AAN2BKX6</accession>
<organism evidence="1 2">
    <name type="scientific">Marinagarivorans cellulosilyticus</name>
    <dbReference type="NCBI Taxonomy" id="2721545"/>
    <lineage>
        <taxon>Bacteria</taxon>
        <taxon>Pseudomonadati</taxon>
        <taxon>Pseudomonadota</taxon>
        <taxon>Gammaproteobacteria</taxon>
        <taxon>Cellvibrionales</taxon>
        <taxon>Cellvibrionaceae</taxon>
        <taxon>Marinagarivorans</taxon>
    </lineage>
</organism>
<dbReference type="AlphaFoldDB" id="A0AAN2BKX6"/>
<gene>
    <name evidence="1" type="ORF">MARGE09_P2677</name>
</gene>